<evidence type="ECO:0000313" key="2">
    <source>
        <dbReference type="Proteomes" id="UP001341840"/>
    </source>
</evidence>
<name>A0ABU6SPJ7_9FABA</name>
<gene>
    <name evidence="1" type="ORF">PIB30_073679</name>
</gene>
<keyword evidence="2" id="KW-1185">Reference proteome</keyword>
<dbReference type="EMBL" id="JASCZI010061314">
    <property type="protein sequence ID" value="MED6138361.1"/>
    <property type="molecule type" value="Genomic_DNA"/>
</dbReference>
<protein>
    <submittedName>
        <fullName evidence="1">Uncharacterized protein</fullName>
    </submittedName>
</protein>
<sequence length="113" mass="13414">MDGLLLEVLREQKNKGQKEDRAFSAEAYKKSNPKFRQIRGKPLHHLDIVRDIYEKDIATGNRNGTAKERLQRWSKEKDTICYWYFIFQRQASELFDAIRNLGVQDHKLFEAVD</sequence>
<reference evidence="1 2" key="1">
    <citation type="journal article" date="2023" name="Plants (Basel)">
        <title>Bridging the Gap: Combining Genomics and Transcriptomics Approaches to Understand Stylosanthes scabra, an Orphan Legume from the Brazilian Caatinga.</title>
        <authorList>
            <person name="Ferreira-Neto J.R.C."/>
            <person name="da Silva M.D."/>
            <person name="Binneck E."/>
            <person name="de Melo N.F."/>
            <person name="da Silva R.H."/>
            <person name="de Melo A.L.T.M."/>
            <person name="Pandolfi V."/>
            <person name="Bustamante F.O."/>
            <person name="Brasileiro-Vidal A.C."/>
            <person name="Benko-Iseppon A.M."/>
        </authorList>
    </citation>
    <scope>NUCLEOTIDE SEQUENCE [LARGE SCALE GENOMIC DNA]</scope>
    <source>
        <tissue evidence="1">Leaves</tissue>
    </source>
</reference>
<dbReference type="Proteomes" id="UP001341840">
    <property type="component" value="Unassembled WGS sequence"/>
</dbReference>
<organism evidence="1 2">
    <name type="scientific">Stylosanthes scabra</name>
    <dbReference type="NCBI Taxonomy" id="79078"/>
    <lineage>
        <taxon>Eukaryota</taxon>
        <taxon>Viridiplantae</taxon>
        <taxon>Streptophyta</taxon>
        <taxon>Embryophyta</taxon>
        <taxon>Tracheophyta</taxon>
        <taxon>Spermatophyta</taxon>
        <taxon>Magnoliopsida</taxon>
        <taxon>eudicotyledons</taxon>
        <taxon>Gunneridae</taxon>
        <taxon>Pentapetalae</taxon>
        <taxon>rosids</taxon>
        <taxon>fabids</taxon>
        <taxon>Fabales</taxon>
        <taxon>Fabaceae</taxon>
        <taxon>Papilionoideae</taxon>
        <taxon>50 kb inversion clade</taxon>
        <taxon>dalbergioids sensu lato</taxon>
        <taxon>Dalbergieae</taxon>
        <taxon>Pterocarpus clade</taxon>
        <taxon>Stylosanthes</taxon>
    </lineage>
</organism>
<proteinExistence type="predicted"/>
<evidence type="ECO:0000313" key="1">
    <source>
        <dbReference type="EMBL" id="MED6138361.1"/>
    </source>
</evidence>
<comment type="caution">
    <text evidence="1">The sequence shown here is derived from an EMBL/GenBank/DDBJ whole genome shotgun (WGS) entry which is preliminary data.</text>
</comment>
<accession>A0ABU6SPJ7</accession>